<sequence>MFENYLIRLCCVVAFSWASSAVADRLEAPEAATGLHTRTAVVRQHALVVAANPLAVAAGVEMLKRGGNAIDAAIAVELVLGLVEPQSSGIGGGSFMMYYQHSDKQVLAYDGRETAPAAATADMFMLDEDQPMSFYQAVVGGRSVGVPGLLRMLELAHQQHGRLPWRILFTPAIKLANKGFIVSPRLHSLVAKDAYLSLQPAARTYFYHADGTPIAAGERLVNRAYANVLLRVANEGAKAFYTGKIAQDIVTTVHMHPTNPGRMHMGDLAQYQAKSRAPLCGSYHAYVLCGMPPPSSGGVALLQIFGILGHYDVAGLQPDSVQAVHLISEAERLAFADRNMYLADDDFVAVPIAGLLDPAYLRQRASLIDTEFSMGVATAGVPAGAVSMSKDNALELPSTSHLSIVDKWGNAVSMTSSIEDAFGSRHMVDGFLLNNELTDFSFMPDQNGKLVANRVQANKRPRSSMTPTLILDGQHELVGAIGSPGGSSIINYVAKTLIGVLDWHLDMQQAVALPNFGSRNGPTELESGTGLVSLQSELEMMGHDVKVGEANSGLHGFMRVQNGWMGGVDPRREGSADGY</sequence>
<evidence type="ECO:0000313" key="14">
    <source>
        <dbReference type="Proteomes" id="UP000463939"/>
    </source>
</evidence>
<dbReference type="KEGG" id="sniv:SFSGTM_10110"/>
<dbReference type="InterPro" id="IPR043138">
    <property type="entry name" value="GGT_lsub"/>
</dbReference>
<proteinExistence type="inferred from homology"/>
<evidence type="ECO:0000256" key="6">
    <source>
        <dbReference type="ARBA" id="ARBA00023145"/>
    </source>
</evidence>
<comment type="similarity">
    <text evidence="3 11">Belongs to the gamma-glutamyltransferase family.</text>
</comment>
<evidence type="ECO:0000256" key="10">
    <source>
        <dbReference type="PIRSR" id="PIRSR600101-2"/>
    </source>
</evidence>
<gene>
    <name evidence="13" type="ORF">SFSGTM_10110</name>
</gene>
<feature type="active site" description="Nucleophile" evidence="9">
    <location>
        <position position="399"/>
    </location>
</feature>
<evidence type="ECO:0000256" key="9">
    <source>
        <dbReference type="PIRSR" id="PIRSR600101-1"/>
    </source>
</evidence>
<evidence type="ECO:0000256" key="12">
    <source>
        <dbReference type="SAM" id="SignalP"/>
    </source>
</evidence>
<dbReference type="Proteomes" id="UP000463939">
    <property type="component" value="Chromosome"/>
</dbReference>
<dbReference type="InterPro" id="IPR029055">
    <property type="entry name" value="Ntn_hydrolases_N"/>
</dbReference>
<dbReference type="GO" id="GO:0006750">
    <property type="term" value="P:glutathione biosynthetic process"/>
    <property type="evidence" value="ECO:0007669"/>
    <property type="project" value="UniProtKB-KW"/>
</dbReference>
<dbReference type="NCBIfam" id="TIGR00066">
    <property type="entry name" value="g_glut_trans"/>
    <property type="match status" value="1"/>
</dbReference>
<keyword evidence="4 11" id="KW-0808">Transferase</keyword>
<dbReference type="SUPFAM" id="SSF56235">
    <property type="entry name" value="N-terminal nucleophile aminohydrolases (Ntn hydrolases)"/>
    <property type="match status" value="1"/>
</dbReference>
<keyword evidence="12" id="KW-0732">Signal</keyword>
<dbReference type="AlphaFoldDB" id="A0A809S871"/>
<feature type="binding site" evidence="10">
    <location>
        <position position="486"/>
    </location>
    <ligand>
        <name>L-glutamate</name>
        <dbReference type="ChEBI" id="CHEBI:29985"/>
    </ligand>
</feature>
<evidence type="ECO:0000256" key="1">
    <source>
        <dbReference type="ARBA" id="ARBA00001049"/>
    </source>
</evidence>
<evidence type="ECO:0000256" key="7">
    <source>
        <dbReference type="ARBA" id="ARBA00023315"/>
    </source>
</evidence>
<dbReference type="GO" id="GO:0006751">
    <property type="term" value="P:glutathione catabolic process"/>
    <property type="evidence" value="ECO:0007669"/>
    <property type="project" value="UniProtKB-UniRule"/>
</dbReference>
<evidence type="ECO:0000256" key="8">
    <source>
        <dbReference type="ARBA" id="ARBA00047417"/>
    </source>
</evidence>
<name>A0A809S871_9PROT</name>
<dbReference type="PRINTS" id="PR01210">
    <property type="entry name" value="GGTRANSPTASE"/>
</dbReference>
<feature type="signal peptide" evidence="12">
    <location>
        <begin position="1"/>
        <end position="23"/>
    </location>
</feature>
<comment type="catalytic activity">
    <reaction evidence="8 11">
        <text>an N-terminal (5-L-glutamyl)-[peptide] + an alpha-amino acid = 5-L-glutamyl amino acid + an N-terminal L-alpha-aminoacyl-[peptide]</text>
        <dbReference type="Rhea" id="RHEA:23904"/>
        <dbReference type="Rhea" id="RHEA-COMP:9780"/>
        <dbReference type="Rhea" id="RHEA-COMP:9795"/>
        <dbReference type="ChEBI" id="CHEBI:77644"/>
        <dbReference type="ChEBI" id="CHEBI:78597"/>
        <dbReference type="ChEBI" id="CHEBI:78599"/>
        <dbReference type="ChEBI" id="CHEBI:78608"/>
        <dbReference type="EC" id="2.3.2.2"/>
    </reaction>
</comment>
<comment type="catalytic activity">
    <reaction evidence="2 11">
        <text>glutathione + H2O = L-cysteinylglycine + L-glutamate</text>
        <dbReference type="Rhea" id="RHEA:28807"/>
        <dbReference type="ChEBI" id="CHEBI:15377"/>
        <dbReference type="ChEBI" id="CHEBI:29985"/>
        <dbReference type="ChEBI" id="CHEBI:57925"/>
        <dbReference type="ChEBI" id="CHEBI:61694"/>
        <dbReference type="EC" id="3.4.19.13"/>
    </reaction>
</comment>
<dbReference type="PANTHER" id="PTHR43199:SF1">
    <property type="entry name" value="GLUTATHIONE HYDROLASE PROENZYME"/>
    <property type="match status" value="1"/>
</dbReference>
<dbReference type="PANTHER" id="PTHR43199">
    <property type="entry name" value="GLUTATHIONE HYDROLASE"/>
    <property type="match status" value="1"/>
</dbReference>
<dbReference type="EMBL" id="AP021881">
    <property type="protein sequence ID" value="BBP00303.1"/>
    <property type="molecule type" value="Genomic_DNA"/>
</dbReference>
<feature type="chain" id="PRO_5032794366" description="Glutathione hydrolase proenzyme" evidence="12">
    <location>
        <begin position="24"/>
        <end position="579"/>
    </location>
</feature>
<dbReference type="InterPro" id="IPR051792">
    <property type="entry name" value="GGT_bact"/>
</dbReference>
<accession>A0A809S871</accession>
<dbReference type="GO" id="GO:0103068">
    <property type="term" value="F:leukotriene C4 gamma-glutamyl transferase activity"/>
    <property type="evidence" value="ECO:0007669"/>
    <property type="project" value="UniProtKB-EC"/>
</dbReference>
<dbReference type="RefSeq" id="WP_162084249.1">
    <property type="nucleotide sequence ID" value="NZ_AP021881.1"/>
</dbReference>
<keyword evidence="7 11" id="KW-0012">Acyltransferase</keyword>
<protein>
    <recommendedName>
        <fullName evidence="11">Glutathione hydrolase proenzyme</fullName>
        <ecNumber evidence="11">2.3.2.2</ecNumber>
        <ecNumber evidence="11">3.4.19.13</ecNumber>
    </recommendedName>
    <component>
        <recommendedName>
            <fullName evidence="11">Glutathione hydrolase large chain</fullName>
        </recommendedName>
    </component>
    <component>
        <recommendedName>
            <fullName evidence="11">Glutathione hydrolase small chain</fullName>
        </recommendedName>
    </component>
</protein>
<feature type="binding site" evidence="10">
    <location>
        <position position="112"/>
    </location>
    <ligand>
        <name>L-glutamate</name>
        <dbReference type="ChEBI" id="CHEBI:29985"/>
    </ligand>
</feature>
<feature type="binding site" evidence="10">
    <location>
        <position position="439"/>
    </location>
    <ligand>
        <name>L-glutamate</name>
        <dbReference type="ChEBI" id="CHEBI:29985"/>
    </ligand>
</feature>
<dbReference type="UniPathway" id="UPA00204"/>
<comment type="PTM">
    <text evidence="11">Cleaved by autocatalysis into a large and a small subunit.</text>
</comment>
<evidence type="ECO:0000256" key="5">
    <source>
        <dbReference type="ARBA" id="ARBA00022801"/>
    </source>
</evidence>
<dbReference type="InterPro" id="IPR000101">
    <property type="entry name" value="GGT_peptidase"/>
</dbReference>
<evidence type="ECO:0000256" key="2">
    <source>
        <dbReference type="ARBA" id="ARBA00001089"/>
    </source>
</evidence>
<evidence type="ECO:0000256" key="4">
    <source>
        <dbReference type="ARBA" id="ARBA00022679"/>
    </source>
</evidence>
<keyword evidence="5 11" id="KW-0378">Hydrolase</keyword>
<organism evidence="13 14">
    <name type="scientific">Sulfuriferula nivalis</name>
    <dbReference type="NCBI Taxonomy" id="2675298"/>
    <lineage>
        <taxon>Bacteria</taxon>
        <taxon>Pseudomonadati</taxon>
        <taxon>Pseudomonadota</taxon>
        <taxon>Betaproteobacteria</taxon>
        <taxon>Nitrosomonadales</taxon>
        <taxon>Sulfuricellaceae</taxon>
        <taxon>Sulfuriferula</taxon>
    </lineage>
</organism>
<keyword evidence="6 11" id="KW-0865">Zymogen</keyword>
<comment type="catalytic activity">
    <reaction evidence="1 11">
        <text>an S-substituted glutathione + H2O = an S-substituted L-cysteinylglycine + L-glutamate</text>
        <dbReference type="Rhea" id="RHEA:59468"/>
        <dbReference type="ChEBI" id="CHEBI:15377"/>
        <dbReference type="ChEBI" id="CHEBI:29985"/>
        <dbReference type="ChEBI" id="CHEBI:90779"/>
        <dbReference type="ChEBI" id="CHEBI:143103"/>
        <dbReference type="EC" id="3.4.19.13"/>
    </reaction>
</comment>
<evidence type="ECO:0000256" key="3">
    <source>
        <dbReference type="ARBA" id="ARBA00009381"/>
    </source>
</evidence>
<dbReference type="GO" id="GO:0036374">
    <property type="term" value="F:glutathione hydrolase activity"/>
    <property type="evidence" value="ECO:0007669"/>
    <property type="project" value="UniProtKB-UniRule"/>
</dbReference>
<dbReference type="Gene3D" id="1.10.246.130">
    <property type="match status" value="1"/>
</dbReference>
<comment type="pathway">
    <text evidence="11">Sulfur metabolism; glutathione metabolism.</text>
</comment>
<dbReference type="Gene3D" id="3.60.20.40">
    <property type="match status" value="1"/>
</dbReference>
<dbReference type="EC" id="3.4.19.13" evidence="11"/>
<comment type="subunit">
    <text evidence="11">This enzyme consists of two polypeptide chains, which are synthesized in precursor form from a single polypeptide.</text>
</comment>
<dbReference type="InterPro" id="IPR043137">
    <property type="entry name" value="GGT_ssub_C"/>
</dbReference>
<keyword evidence="11" id="KW-0317">Glutathione biosynthesis</keyword>
<evidence type="ECO:0000313" key="13">
    <source>
        <dbReference type="EMBL" id="BBP00303.1"/>
    </source>
</evidence>
<reference evidence="14" key="1">
    <citation type="submission" date="2019-11" db="EMBL/GenBank/DDBJ databases">
        <title>Isolation and characterization of a novel species in the genus Sulfuriferula.</title>
        <authorList>
            <person name="Mochizuki J."/>
            <person name="Kojima H."/>
            <person name="Fukui M."/>
        </authorList>
    </citation>
    <scope>NUCLEOTIDE SEQUENCE [LARGE SCALE GENOMIC DNA]</scope>
    <source>
        <strain evidence="14">SGTM</strain>
    </source>
</reference>
<evidence type="ECO:0000256" key="11">
    <source>
        <dbReference type="RuleBase" id="RU368036"/>
    </source>
</evidence>
<dbReference type="EC" id="2.3.2.2" evidence="11"/>
<keyword evidence="14" id="KW-1185">Reference proteome</keyword>
<feature type="binding site" evidence="10">
    <location>
        <begin position="463"/>
        <end position="464"/>
    </location>
    <ligand>
        <name>L-glutamate</name>
        <dbReference type="ChEBI" id="CHEBI:29985"/>
    </ligand>
</feature>
<dbReference type="Pfam" id="PF01019">
    <property type="entry name" value="G_glu_transpept"/>
    <property type="match status" value="1"/>
</dbReference>